<dbReference type="InterPro" id="IPR009080">
    <property type="entry name" value="tRNAsynth_Ia_anticodon-bd"/>
</dbReference>
<name>A0A3M5VID0_PSESX</name>
<feature type="non-terminal residue" evidence="11">
    <location>
        <position position="242"/>
    </location>
</feature>
<keyword evidence="4" id="KW-0547">Nucleotide-binding</keyword>
<evidence type="ECO:0000256" key="8">
    <source>
        <dbReference type="ARBA" id="ARBA00047364"/>
    </source>
</evidence>
<dbReference type="PANTHER" id="PTHR45765">
    <property type="entry name" value="METHIONINE--TRNA LIGASE"/>
    <property type="match status" value="1"/>
</dbReference>
<evidence type="ECO:0000259" key="10">
    <source>
        <dbReference type="PROSITE" id="PS50886"/>
    </source>
</evidence>
<dbReference type="Gene3D" id="1.10.730.10">
    <property type="entry name" value="Isoleucyl-tRNA Synthetase, Domain 1"/>
    <property type="match status" value="1"/>
</dbReference>
<protein>
    <recommendedName>
        <fullName evidence="10">tRNA-binding domain-containing protein</fullName>
    </recommendedName>
</protein>
<dbReference type="InterPro" id="IPR002547">
    <property type="entry name" value="tRNA-bd_dom"/>
</dbReference>
<dbReference type="InterPro" id="IPR041872">
    <property type="entry name" value="Anticodon_Met"/>
</dbReference>
<dbReference type="PANTHER" id="PTHR45765:SF1">
    <property type="entry name" value="METHIONINE--TRNA LIGASE, CYTOPLASMIC"/>
    <property type="match status" value="1"/>
</dbReference>
<dbReference type="Pfam" id="PF01588">
    <property type="entry name" value="tRNA_bind"/>
    <property type="match status" value="1"/>
</dbReference>
<reference evidence="11 12" key="1">
    <citation type="submission" date="2018-08" db="EMBL/GenBank/DDBJ databases">
        <title>Recombination of ecologically and evolutionarily significant loci maintains genetic cohesion in the Pseudomonas syringae species complex.</title>
        <authorList>
            <person name="Dillon M."/>
            <person name="Thakur S."/>
            <person name="Almeida R.N.D."/>
            <person name="Weir B.S."/>
            <person name="Guttman D.S."/>
        </authorList>
    </citation>
    <scope>NUCLEOTIDE SEQUENCE [LARGE SCALE GENOMIC DNA]</scope>
    <source>
        <strain evidence="11 12">ICMP 14479</strain>
    </source>
</reference>
<keyword evidence="3" id="KW-0436">Ligase</keyword>
<dbReference type="AlphaFoldDB" id="A0A3M5VID0"/>
<evidence type="ECO:0000313" key="12">
    <source>
        <dbReference type="Proteomes" id="UP000280395"/>
    </source>
</evidence>
<dbReference type="SUPFAM" id="SSF50249">
    <property type="entry name" value="Nucleic acid-binding proteins"/>
    <property type="match status" value="1"/>
</dbReference>
<dbReference type="GO" id="GO:0000049">
    <property type="term" value="F:tRNA binding"/>
    <property type="evidence" value="ECO:0007669"/>
    <property type="project" value="UniProtKB-UniRule"/>
</dbReference>
<dbReference type="Proteomes" id="UP000280395">
    <property type="component" value="Unassembled WGS sequence"/>
</dbReference>
<evidence type="ECO:0000256" key="5">
    <source>
        <dbReference type="ARBA" id="ARBA00022840"/>
    </source>
</evidence>
<keyword evidence="2 9" id="KW-0820">tRNA-binding</keyword>
<evidence type="ECO:0000256" key="6">
    <source>
        <dbReference type="ARBA" id="ARBA00022884"/>
    </source>
</evidence>
<comment type="similarity">
    <text evidence="1">Belongs to the class-I aminoacyl-tRNA synthetase family. MetG type 1 subfamily.</text>
</comment>
<evidence type="ECO:0000256" key="2">
    <source>
        <dbReference type="ARBA" id="ARBA00022555"/>
    </source>
</evidence>
<dbReference type="SUPFAM" id="SSF47323">
    <property type="entry name" value="Anticodon-binding domain of a subclass of class I aminoacyl-tRNA synthetases"/>
    <property type="match status" value="1"/>
</dbReference>
<dbReference type="GO" id="GO:0006431">
    <property type="term" value="P:methionyl-tRNA aminoacylation"/>
    <property type="evidence" value="ECO:0007669"/>
    <property type="project" value="TreeGrafter"/>
</dbReference>
<evidence type="ECO:0000256" key="7">
    <source>
        <dbReference type="ARBA" id="ARBA00023146"/>
    </source>
</evidence>
<organism evidence="11 12">
    <name type="scientific">Pseudomonas syringae pv. avii</name>
    <dbReference type="NCBI Taxonomy" id="663959"/>
    <lineage>
        <taxon>Bacteria</taxon>
        <taxon>Pseudomonadati</taxon>
        <taxon>Pseudomonadota</taxon>
        <taxon>Gammaproteobacteria</taxon>
        <taxon>Pseudomonadales</taxon>
        <taxon>Pseudomonadaceae</taxon>
        <taxon>Pseudomonas</taxon>
        <taxon>Pseudomonas syringae</taxon>
    </lineage>
</organism>
<dbReference type="GO" id="GO:0004825">
    <property type="term" value="F:methionine-tRNA ligase activity"/>
    <property type="evidence" value="ECO:0007669"/>
    <property type="project" value="UniProtKB-EC"/>
</dbReference>
<evidence type="ECO:0000256" key="1">
    <source>
        <dbReference type="ARBA" id="ARBA00008258"/>
    </source>
</evidence>
<dbReference type="EMBL" id="RBUA01000608">
    <property type="protein sequence ID" value="RMU57949.1"/>
    <property type="molecule type" value="Genomic_DNA"/>
</dbReference>
<accession>A0A3M5VID0</accession>
<dbReference type="Gene3D" id="2.40.50.140">
    <property type="entry name" value="Nucleic acid-binding proteins"/>
    <property type="match status" value="1"/>
</dbReference>
<dbReference type="PROSITE" id="PS50886">
    <property type="entry name" value="TRBD"/>
    <property type="match status" value="1"/>
</dbReference>
<keyword evidence="7" id="KW-0030">Aminoacyl-tRNA synthetase</keyword>
<feature type="domain" description="TRNA-binding" evidence="10">
    <location>
        <begin position="182"/>
        <end position="242"/>
    </location>
</feature>
<proteinExistence type="inferred from homology"/>
<dbReference type="GO" id="GO:0005829">
    <property type="term" value="C:cytosol"/>
    <property type="evidence" value="ECO:0007669"/>
    <property type="project" value="TreeGrafter"/>
</dbReference>
<gene>
    <name evidence="11" type="ORF">ALP29_05095</name>
</gene>
<dbReference type="InterPro" id="IPR023458">
    <property type="entry name" value="Met-tRNA_ligase_1"/>
</dbReference>
<dbReference type="GO" id="GO:0005524">
    <property type="term" value="F:ATP binding"/>
    <property type="evidence" value="ECO:0007669"/>
    <property type="project" value="UniProtKB-KW"/>
</dbReference>
<comment type="caution">
    <text evidence="11">The sequence shown here is derived from an EMBL/GenBank/DDBJ whole genome shotgun (WGS) entry which is preliminary data.</text>
</comment>
<evidence type="ECO:0000313" key="11">
    <source>
        <dbReference type="EMBL" id="RMU57949.1"/>
    </source>
</evidence>
<evidence type="ECO:0000256" key="4">
    <source>
        <dbReference type="ARBA" id="ARBA00022741"/>
    </source>
</evidence>
<keyword evidence="5" id="KW-0067">ATP-binding</keyword>
<evidence type="ECO:0000256" key="3">
    <source>
        <dbReference type="ARBA" id="ARBA00022598"/>
    </source>
</evidence>
<comment type="catalytic activity">
    <reaction evidence="8">
        <text>tRNA(Met) + L-methionine + ATP = L-methionyl-tRNA(Met) + AMP + diphosphate</text>
        <dbReference type="Rhea" id="RHEA:13481"/>
        <dbReference type="Rhea" id="RHEA-COMP:9667"/>
        <dbReference type="Rhea" id="RHEA-COMP:9698"/>
        <dbReference type="ChEBI" id="CHEBI:30616"/>
        <dbReference type="ChEBI" id="CHEBI:33019"/>
        <dbReference type="ChEBI" id="CHEBI:57844"/>
        <dbReference type="ChEBI" id="CHEBI:78442"/>
        <dbReference type="ChEBI" id="CHEBI:78530"/>
        <dbReference type="ChEBI" id="CHEBI:456215"/>
        <dbReference type="EC" id="6.1.1.10"/>
    </reaction>
</comment>
<dbReference type="Pfam" id="PF19303">
    <property type="entry name" value="Anticodon_3"/>
    <property type="match status" value="1"/>
</dbReference>
<feature type="non-terminal residue" evidence="11">
    <location>
        <position position="1"/>
    </location>
</feature>
<keyword evidence="6 9" id="KW-0694">RNA-binding</keyword>
<dbReference type="InterPro" id="IPR012340">
    <property type="entry name" value="NA-bd_OB-fold"/>
</dbReference>
<evidence type="ECO:0000256" key="9">
    <source>
        <dbReference type="PROSITE-ProRule" id="PRU00209"/>
    </source>
</evidence>
<sequence>HKGNAGVLVAENAAPELTDAFLAAAPSIADAYEARDFARAMREIMGLADRANAWIADKAPWSLNKQEGKEAEVQAICATGVNLFRQLVIFLKPVLPLLAADAEAFLNVAPLSWNDHTTLLGNHQLNAFKPLMTRIDPVKVQAMTDASKEDLVASQTDTGQSAPAGNGELVKDPISPEIDFDAFAAVDLRVALIIKAEAVEGADKLLRLTLDIGDEQRNVFSGIKSAYPDPSKLDGRLTMMIA</sequence>